<keyword evidence="4" id="KW-1185">Reference proteome</keyword>
<dbReference type="SUPFAM" id="SSF48371">
    <property type="entry name" value="ARM repeat"/>
    <property type="match status" value="1"/>
</dbReference>
<evidence type="ECO:0000313" key="4">
    <source>
        <dbReference type="Proteomes" id="UP000710849"/>
    </source>
</evidence>
<proteinExistence type="predicted"/>
<dbReference type="EMBL" id="RCSW01000034">
    <property type="protein sequence ID" value="KAF7921931.1"/>
    <property type="molecule type" value="Genomic_DNA"/>
</dbReference>
<name>A0A9P5I0U8_9HELO</name>
<organism evidence="3 4">
    <name type="scientific">Botrytis byssoidea</name>
    <dbReference type="NCBI Taxonomy" id="139641"/>
    <lineage>
        <taxon>Eukaryota</taxon>
        <taxon>Fungi</taxon>
        <taxon>Dikarya</taxon>
        <taxon>Ascomycota</taxon>
        <taxon>Pezizomycotina</taxon>
        <taxon>Leotiomycetes</taxon>
        <taxon>Helotiales</taxon>
        <taxon>Sclerotiniaceae</taxon>
        <taxon>Botrytis</taxon>
    </lineage>
</organism>
<reference evidence="3 4" key="1">
    <citation type="journal article" date="2020" name="Genome Biol. Evol.">
        <title>Comparative genomics of Sclerotiniaceae.</title>
        <authorList>
            <person name="Valero Jimenez C.A."/>
            <person name="Steentjes M."/>
            <person name="Scholten O.E."/>
            <person name="Van Kan J.A.L."/>
        </authorList>
    </citation>
    <scope>NUCLEOTIDE SEQUENCE [LARGE SCALE GENOMIC DNA]</scope>
    <source>
        <strain evidence="3 4">MUCL 94</strain>
    </source>
</reference>
<dbReference type="Pfam" id="PF21547">
    <property type="entry name" value="TTI1"/>
    <property type="match status" value="1"/>
</dbReference>
<dbReference type="InterPro" id="IPR011989">
    <property type="entry name" value="ARM-like"/>
</dbReference>
<feature type="domain" description="TTI1 C-terminal TPR" evidence="2">
    <location>
        <begin position="761"/>
        <end position="963"/>
    </location>
</feature>
<dbReference type="RefSeq" id="XP_038727469.1">
    <property type="nucleotide sequence ID" value="XM_038881737.1"/>
</dbReference>
<dbReference type="GeneID" id="62154810"/>
<dbReference type="PANTHER" id="PTHR18460:SF3">
    <property type="entry name" value="TELO2-INTERACTING PROTEIN 1 HOMOLOG"/>
    <property type="match status" value="1"/>
</dbReference>
<dbReference type="Gene3D" id="1.25.10.10">
    <property type="entry name" value="Leucine-rich Repeat Variant"/>
    <property type="match status" value="2"/>
</dbReference>
<dbReference type="InterPro" id="IPR057566">
    <property type="entry name" value="TPR_TTI1_N"/>
</dbReference>
<gene>
    <name evidence="3" type="ORF">EAE97_011222</name>
</gene>
<evidence type="ECO:0000259" key="1">
    <source>
        <dbReference type="Pfam" id="PF24173"/>
    </source>
</evidence>
<dbReference type="Pfam" id="PF24181">
    <property type="entry name" value="TPR_TTI1_C"/>
    <property type="match status" value="1"/>
</dbReference>
<evidence type="ECO:0000313" key="3">
    <source>
        <dbReference type="EMBL" id="KAF7921931.1"/>
    </source>
</evidence>
<dbReference type="InterPro" id="IPR057567">
    <property type="entry name" value="TPR_TTI1_C"/>
</dbReference>
<dbReference type="InterPro" id="IPR049362">
    <property type="entry name" value="TTI1_rpt"/>
</dbReference>
<dbReference type="Pfam" id="PF24173">
    <property type="entry name" value="TPR_TTI1_N"/>
    <property type="match status" value="1"/>
</dbReference>
<dbReference type="GO" id="GO:0005737">
    <property type="term" value="C:cytoplasm"/>
    <property type="evidence" value="ECO:0007669"/>
    <property type="project" value="TreeGrafter"/>
</dbReference>
<evidence type="ECO:0000259" key="2">
    <source>
        <dbReference type="Pfam" id="PF24181"/>
    </source>
</evidence>
<protein>
    <submittedName>
        <fullName evidence="3">Uncharacterized protein</fullName>
    </submittedName>
</protein>
<sequence>MDPTVLKTRNEIFQELKPYCVNLSQLALKNAGDSNSLISSTENLLGALRRTCDNEAFDEKLADYVFFPLSQILRSKQKYTDKLSELTLKCLRLLLEQGWRNHIAIDLAKQLLILLTLMIGGVPGQAPIKAPEELAFEALAALAALFDDLARVPEGSVTITNETTTPAVGHCITSILDAITNGPSTEIQSEGLRALKAAWNCIKDVQVHASFLPGTVSALTKCLTPTTTFRRSQKTIVMALESLLLVLTTVLSDVKTRTIRASRNTLMEVEGKRENDMLTKSWLTATTSQIKLSLANVVKLRTHNSNSVRVSLNRFCIVLLDECHDTLADSNSILVETCLSLFGAEDPLDASTTSIVDLATIHSSIGESIKKTCYNWVTSLPRVMQMNDETAKVSALHQLSASYKLLSKLDLGSSILDEALPRSLRDGLSSVIETSSHPRAMQEVLSDPNSQALMTLSSEQMLLRDFPPILMPEESQKATRIAMVAFLRSLNDSQPHLTMASEMLDYARQASGPSLLAAYWISSQLIQMAVSQNEEMNEFFESTLLASDDSQATNHDLYSYSISVLSSEDHNLDWRVKGIALEIVSNSAKRLREDFRAELVDILYPVSQLLGSTSGDLRGRAIVCLNILAQACGCPSTRELIVENVDYMVNAISLRLNTFDISPQTPQVLIMMIRLTGPSLLLYLDDVVSSIFAALDNFHGYQGLVEGLFAVLGEIVETGSHSGHLRLRGAPHVDVIQRGTRTITVDSIVQAIEKQQERLKKQENIGSDGFPREPWKSASALLDDMAEVGESKEDNNVEKEKIPVTKTYTMIESIIRLCQHYLTNPSPTLRTRLLGLIRTSSAALQSDEENFLPLVNDIWPVVIDRLYDKESHVAIAAADSIAAICRSAGNFLNTRIAAQWPRLIVLARQTRDNMLVEKTGSGGRGIHSQAAQMWDSVVKLLMAIVECTGVNDDAFDDVLYLLARIIPDRSDVRDVLSAVNADAVWLVLQSGLSREMQIPSLDGYVFQSPRPLIIF</sequence>
<dbReference type="PANTHER" id="PTHR18460">
    <property type="entry name" value="TEL2 INTERACTING PROTEIN 1 TTI1 FAMILY MEMBER"/>
    <property type="match status" value="1"/>
</dbReference>
<accession>A0A9P5I0U8</accession>
<comment type="caution">
    <text evidence="3">The sequence shown here is derived from an EMBL/GenBank/DDBJ whole genome shotgun (WGS) entry which is preliminary data.</text>
</comment>
<dbReference type="Proteomes" id="UP000710849">
    <property type="component" value="Unassembled WGS sequence"/>
</dbReference>
<dbReference type="InterPro" id="IPR052587">
    <property type="entry name" value="TELO2-interacting_protein_1"/>
</dbReference>
<dbReference type="AlphaFoldDB" id="A0A9P5I0U8"/>
<feature type="domain" description="TTI1 N-terminal TPR" evidence="1">
    <location>
        <begin position="13"/>
        <end position="343"/>
    </location>
</feature>
<dbReference type="InterPro" id="IPR016024">
    <property type="entry name" value="ARM-type_fold"/>
</dbReference>